<evidence type="ECO:0000313" key="2">
    <source>
        <dbReference type="Proteomes" id="UP000266673"/>
    </source>
</evidence>
<protein>
    <submittedName>
        <fullName evidence="1">Uncharacterized protein</fullName>
    </submittedName>
</protein>
<name>A0A397VUK8_9GLOM</name>
<dbReference type="OrthoDB" id="2420603at2759"/>
<dbReference type="AlphaFoldDB" id="A0A397VUK8"/>
<accession>A0A397VUK8</accession>
<dbReference type="EMBL" id="QKWP01000248">
    <property type="protein sequence ID" value="RIB23683.1"/>
    <property type="molecule type" value="Genomic_DNA"/>
</dbReference>
<evidence type="ECO:0000313" key="1">
    <source>
        <dbReference type="EMBL" id="RIB23683.1"/>
    </source>
</evidence>
<proteinExistence type="predicted"/>
<sequence length="243" mass="28184">MSKFIIPEYFNRHCSRWNKKDFLEEYKDKDGLGEKIGIYLRSLEVIADNEEGQRSIRASINNSTISGNVGNVQGIVSKRKSFQQDSLETIERSLRLNSAGLSGDLLTRAFFKLLKECILWDLSTNIDELTEGIFMIDFIAPLFNKTIHYFNYTTTHSWIDVESKASKLRRWYGRCPDYKLNNKDGTITGVFAEVTSPRRKDDEQKIYWDIYRGAIKEIDQDIKQNEICPDEAKRIIISSSDLK</sequence>
<organism evidence="1 2">
    <name type="scientific">Gigaspora rosea</name>
    <dbReference type="NCBI Taxonomy" id="44941"/>
    <lineage>
        <taxon>Eukaryota</taxon>
        <taxon>Fungi</taxon>
        <taxon>Fungi incertae sedis</taxon>
        <taxon>Mucoromycota</taxon>
        <taxon>Glomeromycotina</taxon>
        <taxon>Glomeromycetes</taxon>
        <taxon>Diversisporales</taxon>
        <taxon>Gigasporaceae</taxon>
        <taxon>Gigaspora</taxon>
    </lineage>
</organism>
<dbReference type="Proteomes" id="UP000266673">
    <property type="component" value="Unassembled WGS sequence"/>
</dbReference>
<keyword evidence="2" id="KW-1185">Reference proteome</keyword>
<comment type="caution">
    <text evidence="1">The sequence shown here is derived from an EMBL/GenBank/DDBJ whole genome shotgun (WGS) entry which is preliminary data.</text>
</comment>
<reference evidence="1 2" key="1">
    <citation type="submission" date="2018-06" db="EMBL/GenBank/DDBJ databases">
        <title>Comparative genomics reveals the genomic features of Rhizophagus irregularis, R. cerebriforme, R. diaphanum and Gigaspora rosea, and their symbiotic lifestyle signature.</title>
        <authorList>
            <person name="Morin E."/>
            <person name="San Clemente H."/>
            <person name="Chen E.C.H."/>
            <person name="De La Providencia I."/>
            <person name="Hainaut M."/>
            <person name="Kuo A."/>
            <person name="Kohler A."/>
            <person name="Murat C."/>
            <person name="Tang N."/>
            <person name="Roy S."/>
            <person name="Loubradou J."/>
            <person name="Henrissat B."/>
            <person name="Grigoriev I.V."/>
            <person name="Corradi N."/>
            <person name="Roux C."/>
            <person name="Martin F.M."/>
        </authorList>
    </citation>
    <scope>NUCLEOTIDE SEQUENCE [LARGE SCALE GENOMIC DNA]</scope>
    <source>
        <strain evidence="1 2">DAOM 194757</strain>
    </source>
</reference>
<gene>
    <name evidence="1" type="ORF">C2G38_2170501</name>
</gene>